<proteinExistence type="predicted"/>
<reference evidence="3 4" key="1">
    <citation type="submission" date="2016-02" db="EMBL/GenBank/DDBJ databases">
        <title>Genome sequence of Clostridium tepidiprofundi DSM 19306.</title>
        <authorList>
            <person name="Poehlein A."/>
            <person name="Daniel R."/>
        </authorList>
    </citation>
    <scope>NUCLEOTIDE SEQUENCE [LARGE SCALE GENOMIC DNA]</scope>
    <source>
        <strain evidence="3 4">DSM 19306</strain>
    </source>
</reference>
<dbReference type="EMBL" id="LTBA01000025">
    <property type="protein sequence ID" value="KYH34109.1"/>
    <property type="molecule type" value="Genomic_DNA"/>
</dbReference>
<dbReference type="InterPro" id="IPR010095">
    <property type="entry name" value="Cas12f1-like_TNB"/>
</dbReference>
<comment type="caution">
    <text evidence="3">The sequence shown here is derived from an EMBL/GenBank/DDBJ whole genome shotgun (WGS) entry which is preliminary data.</text>
</comment>
<keyword evidence="1 3" id="KW-0238">DNA-binding</keyword>
<keyword evidence="4" id="KW-1185">Reference proteome</keyword>
<feature type="domain" description="Cas12f1-like TNB" evidence="2">
    <location>
        <begin position="27"/>
        <end position="98"/>
    </location>
</feature>
<evidence type="ECO:0000256" key="1">
    <source>
        <dbReference type="ARBA" id="ARBA00023125"/>
    </source>
</evidence>
<accession>A0A151B2G1</accession>
<dbReference type="AlphaFoldDB" id="A0A151B2G1"/>
<dbReference type="NCBIfam" id="TIGR01766">
    <property type="entry name" value="IS200/IS605 family accessory protein TnpB-like domain"/>
    <property type="match status" value="1"/>
</dbReference>
<dbReference type="Pfam" id="PF07282">
    <property type="entry name" value="Cas12f1-like_TNB"/>
    <property type="match status" value="1"/>
</dbReference>
<dbReference type="PATRIC" id="fig|1121338.3.peg.2015"/>
<name>A0A151B2G1_9CLOT</name>
<evidence type="ECO:0000313" key="4">
    <source>
        <dbReference type="Proteomes" id="UP000075531"/>
    </source>
</evidence>
<evidence type="ECO:0000259" key="2">
    <source>
        <dbReference type="Pfam" id="PF07282"/>
    </source>
</evidence>
<dbReference type="STRING" id="1121338.CLTEP_19540"/>
<organism evidence="3 4">
    <name type="scientific">Clostridium tepidiprofundi DSM 19306</name>
    <dbReference type="NCBI Taxonomy" id="1121338"/>
    <lineage>
        <taxon>Bacteria</taxon>
        <taxon>Bacillati</taxon>
        <taxon>Bacillota</taxon>
        <taxon>Clostridia</taxon>
        <taxon>Eubacteriales</taxon>
        <taxon>Clostridiaceae</taxon>
        <taxon>Clostridium</taxon>
    </lineage>
</organism>
<gene>
    <name evidence="3" type="ORF">CLTEP_19540</name>
</gene>
<dbReference type="Proteomes" id="UP000075531">
    <property type="component" value="Unassembled WGS sequence"/>
</dbReference>
<dbReference type="GO" id="GO:0003677">
    <property type="term" value="F:DNA binding"/>
    <property type="evidence" value="ECO:0007669"/>
    <property type="project" value="UniProtKB-KW"/>
</dbReference>
<protein>
    <submittedName>
        <fullName evidence="3">Putative transposase DNA-binding domain protein</fullName>
    </submittedName>
</protein>
<sequence length="123" mass="14166">MIGNNKDWKRESKLSKRINQSFVGIPHQRFIEMIQYKAEEVGLNVILTEESYTSGTSFLDDELPIKENYNKRRRIKRGLFKSNKGILINADLNGAYQIVKKVFPKAFAEEIEGVGLHPVRVDV</sequence>
<evidence type="ECO:0000313" key="3">
    <source>
        <dbReference type="EMBL" id="KYH34109.1"/>
    </source>
</evidence>